<keyword evidence="2" id="KW-0732">Signal</keyword>
<evidence type="ECO:0000313" key="4">
    <source>
        <dbReference type="Proteomes" id="UP001412067"/>
    </source>
</evidence>
<protein>
    <submittedName>
        <fullName evidence="3">Uncharacterized protein</fullName>
    </submittedName>
</protein>
<name>A0ABR2LRK1_9ASPA</name>
<keyword evidence="4" id="KW-1185">Reference proteome</keyword>
<proteinExistence type="predicted"/>
<comment type="caution">
    <text evidence="3">The sequence shown here is derived from an EMBL/GenBank/DDBJ whole genome shotgun (WGS) entry which is preliminary data.</text>
</comment>
<keyword evidence="1" id="KW-1133">Transmembrane helix</keyword>
<feature type="signal peptide" evidence="2">
    <location>
        <begin position="1"/>
        <end position="24"/>
    </location>
</feature>
<keyword evidence="1" id="KW-0812">Transmembrane</keyword>
<evidence type="ECO:0000256" key="2">
    <source>
        <dbReference type="SAM" id="SignalP"/>
    </source>
</evidence>
<dbReference type="EMBL" id="JBBWWR010000016">
    <property type="protein sequence ID" value="KAK8948055.1"/>
    <property type="molecule type" value="Genomic_DNA"/>
</dbReference>
<evidence type="ECO:0000256" key="1">
    <source>
        <dbReference type="SAM" id="Phobius"/>
    </source>
</evidence>
<reference evidence="3 4" key="1">
    <citation type="journal article" date="2022" name="Nat. Plants">
        <title>Genomes of leafy and leafless Platanthera orchids illuminate the evolution of mycoheterotrophy.</title>
        <authorList>
            <person name="Li M.H."/>
            <person name="Liu K.W."/>
            <person name="Li Z."/>
            <person name="Lu H.C."/>
            <person name="Ye Q.L."/>
            <person name="Zhang D."/>
            <person name="Wang J.Y."/>
            <person name="Li Y.F."/>
            <person name="Zhong Z.M."/>
            <person name="Liu X."/>
            <person name="Yu X."/>
            <person name="Liu D.K."/>
            <person name="Tu X.D."/>
            <person name="Liu B."/>
            <person name="Hao Y."/>
            <person name="Liao X.Y."/>
            <person name="Jiang Y.T."/>
            <person name="Sun W.H."/>
            <person name="Chen J."/>
            <person name="Chen Y.Q."/>
            <person name="Ai Y."/>
            <person name="Zhai J.W."/>
            <person name="Wu S.S."/>
            <person name="Zhou Z."/>
            <person name="Hsiao Y.Y."/>
            <person name="Wu W.L."/>
            <person name="Chen Y.Y."/>
            <person name="Lin Y.F."/>
            <person name="Hsu J.L."/>
            <person name="Li C.Y."/>
            <person name="Wang Z.W."/>
            <person name="Zhao X."/>
            <person name="Zhong W.Y."/>
            <person name="Ma X.K."/>
            <person name="Ma L."/>
            <person name="Huang J."/>
            <person name="Chen G.Z."/>
            <person name="Huang M.Z."/>
            <person name="Huang L."/>
            <person name="Peng D.H."/>
            <person name="Luo Y.B."/>
            <person name="Zou S.Q."/>
            <person name="Chen S.P."/>
            <person name="Lan S."/>
            <person name="Tsai W.C."/>
            <person name="Van de Peer Y."/>
            <person name="Liu Z.J."/>
        </authorList>
    </citation>
    <scope>NUCLEOTIDE SEQUENCE [LARGE SCALE GENOMIC DNA]</scope>
    <source>
        <strain evidence="3">Lor288</strain>
    </source>
</reference>
<feature type="chain" id="PRO_5045477060" evidence="2">
    <location>
        <begin position="25"/>
        <end position="304"/>
    </location>
</feature>
<sequence length="304" mass="34761">MALRFLGLHAPPLALHTFLSIACSSPILPSCTALSSSKRPSRSLPSLDLPIVEYIPPMVYFLCSQATTEFRLSRTKISHYRDIVDPPRAICSEGQMHLLYGALYIHRYFLLCTLMLFISQAFFVITETPDIRYIKIPFSDLSTDRPELLVISDRTRSTCDSLIPLLSAFKPQLFVKRMCHIINLIIKRLINVWNLCNPAPRSVIELYFHPLTGEHQIFYVTPEFDVSTQYQLEFRLLHTEISHFRDIVEPALVICGEGQLEFRLLHTEISHFRDIVEPALAICGEGQVRLIYVGGNKKQLEVLS</sequence>
<evidence type="ECO:0000313" key="3">
    <source>
        <dbReference type="EMBL" id="KAK8948055.1"/>
    </source>
</evidence>
<gene>
    <name evidence="3" type="ORF">KSP40_PGU011686</name>
</gene>
<accession>A0ABR2LRK1</accession>
<dbReference type="PROSITE" id="PS51257">
    <property type="entry name" value="PROKAR_LIPOPROTEIN"/>
    <property type="match status" value="1"/>
</dbReference>
<keyword evidence="1" id="KW-0472">Membrane</keyword>
<organism evidence="3 4">
    <name type="scientific">Platanthera guangdongensis</name>
    <dbReference type="NCBI Taxonomy" id="2320717"/>
    <lineage>
        <taxon>Eukaryota</taxon>
        <taxon>Viridiplantae</taxon>
        <taxon>Streptophyta</taxon>
        <taxon>Embryophyta</taxon>
        <taxon>Tracheophyta</taxon>
        <taxon>Spermatophyta</taxon>
        <taxon>Magnoliopsida</taxon>
        <taxon>Liliopsida</taxon>
        <taxon>Asparagales</taxon>
        <taxon>Orchidaceae</taxon>
        <taxon>Orchidoideae</taxon>
        <taxon>Orchideae</taxon>
        <taxon>Orchidinae</taxon>
        <taxon>Platanthera</taxon>
    </lineage>
</organism>
<feature type="transmembrane region" description="Helical" evidence="1">
    <location>
        <begin position="105"/>
        <end position="125"/>
    </location>
</feature>
<dbReference type="Proteomes" id="UP001412067">
    <property type="component" value="Unassembled WGS sequence"/>
</dbReference>